<feature type="signal peptide" evidence="1">
    <location>
        <begin position="1"/>
        <end position="20"/>
    </location>
</feature>
<organism evidence="2 3">
    <name type="scientific">Bradyrhizobium nitroreducens</name>
    <dbReference type="NCBI Taxonomy" id="709803"/>
    <lineage>
        <taxon>Bacteria</taxon>
        <taxon>Pseudomonadati</taxon>
        <taxon>Pseudomonadota</taxon>
        <taxon>Alphaproteobacteria</taxon>
        <taxon>Hyphomicrobiales</taxon>
        <taxon>Nitrobacteraceae</taxon>
        <taxon>Bradyrhizobium</taxon>
    </lineage>
</organism>
<evidence type="ECO:0000256" key="1">
    <source>
        <dbReference type="SAM" id="SignalP"/>
    </source>
</evidence>
<keyword evidence="1" id="KW-0732">Signal</keyword>
<accession>A0A2M6U9M1</accession>
<dbReference type="AlphaFoldDB" id="A0A2M6U9M1"/>
<protein>
    <submittedName>
        <fullName evidence="2">Uncharacterized protein</fullName>
    </submittedName>
</protein>
<sequence length="256" mass="28551">MQRLILLLLFAEFGVNPAYAQQQRPDHLMPEDSLLTDGSSNVFSMSIRRYNELITDFLADGYARDVSLRALVIPAFSPENLVGLRHANIEGGDDHRVFYLRPTIPLGGYAALYIWSSDAVYFNDPKDRTDEVERLKSRLPADPKDVPLTRCERPLDAAVAEQVSAAWIGVLLETRYLPADNTIGRDGVTYHFWAASPPSHISPPRFLAGQSWSPPRDSKPGRLAELAETLVRYCDGKTEAAELERQAGALAQKLDK</sequence>
<feature type="chain" id="PRO_5014636949" evidence="1">
    <location>
        <begin position="21"/>
        <end position="256"/>
    </location>
</feature>
<keyword evidence="3" id="KW-1185">Reference proteome</keyword>
<reference evidence="2 3" key="1">
    <citation type="submission" date="2015-06" db="EMBL/GenBank/DDBJ databases">
        <title>Comparative genome analysis of nirS-carrying Bradyrhizobium sp. strains.</title>
        <authorList>
            <person name="Ishii S."/>
            <person name="Jang J."/>
            <person name="Nishizawa T."/>
            <person name="Senoo K."/>
        </authorList>
    </citation>
    <scope>NUCLEOTIDE SEQUENCE [LARGE SCALE GENOMIC DNA]</scope>
    <source>
        <strain evidence="2 3">TSA1</strain>
    </source>
</reference>
<dbReference type="Proteomes" id="UP000228930">
    <property type="component" value="Unassembled WGS sequence"/>
</dbReference>
<gene>
    <name evidence="2" type="ORF">TSA1_11300</name>
</gene>
<evidence type="ECO:0000313" key="3">
    <source>
        <dbReference type="Proteomes" id="UP000228930"/>
    </source>
</evidence>
<comment type="caution">
    <text evidence="2">The sequence shown here is derived from an EMBL/GenBank/DDBJ whole genome shotgun (WGS) entry which is preliminary data.</text>
</comment>
<evidence type="ECO:0000313" key="2">
    <source>
        <dbReference type="EMBL" id="PIT01279.1"/>
    </source>
</evidence>
<proteinExistence type="predicted"/>
<name>A0A2M6U9M1_9BRAD</name>
<dbReference type="EMBL" id="LFJC01000003">
    <property type="protein sequence ID" value="PIT01279.1"/>
    <property type="molecule type" value="Genomic_DNA"/>
</dbReference>
<dbReference type="RefSeq" id="WP_100176500.1">
    <property type="nucleotide sequence ID" value="NZ_LFJC01000003.1"/>
</dbReference>